<proteinExistence type="predicted"/>
<protein>
    <submittedName>
        <fullName evidence="1">Uncharacterized protein</fullName>
    </submittedName>
</protein>
<sequence length="106" mass="11472">MAGEAVNIENLVGGIEADSLRYVHESFQMRHQSVRDGDHEFSMGLFGLSPDSDQALSQIDIGIPQADQGIEPDARVVEHFKYCEPEPGGGDLCSVPGCTLLLDQNV</sequence>
<dbReference type="AlphaFoldDB" id="A0A3M5UGV2"/>
<organism evidence="1 2">
    <name type="scientific">Pseudomonas syringae pv. avii</name>
    <dbReference type="NCBI Taxonomy" id="663959"/>
    <lineage>
        <taxon>Bacteria</taxon>
        <taxon>Pseudomonadati</taxon>
        <taxon>Pseudomonadota</taxon>
        <taxon>Gammaproteobacteria</taxon>
        <taxon>Pseudomonadales</taxon>
        <taxon>Pseudomonadaceae</taxon>
        <taxon>Pseudomonas</taxon>
        <taxon>Pseudomonas syringae</taxon>
    </lineage>
</organism>
<dbReference type="EMBL" id="RBUA01001355">
    <property type="protein sequence ID" value="RMU44527.1"/>
    <property type="molecule type" value="Genomic_DNA"/>
</dbReference>
<comment type="caution">
    <text evidence="1">The sequence shown here is derived from an EMBL/GenBank/DDBJ whole genome shotgun (WGS) entry which is preliminary data.</text>
</comment>
<accession>A0A3M5UGV2</accession>
<name>A0A3M5UGV2_PSESX</name>
<evidence type="ECO:0000313" key="1">
    <source>
        <dbReference type="EMBL" id="RMU44527.1"/>
    </source>
</evidence>
<dbReference type="Proteomes" id="UP000280395">
    <property type="component" value="Unassembled WGS sequence"/>
</dbReference>
<reference evidence="1 2" key="1">
    <citation type="submission" date="2018-08" db="EMBL/GenBank/DDBJ databases">
        <title>Recombination of ecologically and evolutionarily significant loci maintains genetic cohesion in the Pseudomonas syringae species complex.</title>
        <authorList>
            <person name="Dillon M."/>
            <person name="Thakur S."/>
            <person name="Almeida R.N.D."/>
            <person name="Weir B.S."/>
            <person name="Guttman D.S."/>
        </authorList>
    </citation>
    <scope>NUCLEOTIDE SEQUENCE [LARGE SCALE GENOMIC DNA]</scope>
    <source>
        <strain evidence="1 2">ICMP 14479</strain>
    </source>
</reference>
<gene>
    <name evidence="1" type="ORF">ALP29_201159</name>
</gene>
<evidence type="ECO:0000313" key="2">
    <source>
        <dbReference type="Proteomes" id="UP000280395"/>
    </source>
</evidence>